<dbReference type="InterPro" id="IPR025906">
    <property type="entry name" value="YjfB_motility"/>
</dbReference>
<comment type="caution">
    <text evidence="1">The sequence shown here is derived from an EMBL/GenBank/DDBJ whole genome shotgun (WGS) entry which is preliminary data.</text>
</comment>
<proteinExistence type="predicted"/>
<dbReference type="EMBL" id="LNCU01000073">
    <property type="protein sequence ID" value="KWV54119.1"/>
    <property type="molecule type" value="Genomic_DNA"/>
</dbReference>
<evidence type="ECO:0000313" key="1">
    <source>
        <dbReference type="EMBL" id="KWV54119.1"/>
    </source>
</evidence>
<dbReference type="OrthoDB" id="8129943at2"/>
<name>A0A109JSG4_9BRAD</name>
<dbReference type="AlphaFoldDB" id="A0A109JSG4"/>
<accession>A0A109JSG4</accession>
<dbReference type="Pfam" id="PF14070">
    <property type="entry name" value="YjfB_motility"/>
    <property type="match status" value="1"/>
</dbReference>
<gene>
    <name evidence="1" type="ORF">AS156_07775</name>
</gene>
<sequence>MDMMSMVTGILSMQQGNLQGQIATKLTKQNIDAEKFAVQTLLGTPSTANLASGVGGNLNVTA</sequence>
<dbReference type="RefSeq" id="WP_066508580.1">
    <property type="nucleotide sequence ID" value="NZ_LNCU01000073.1"/>
</dbReference>
<dbReference type="Proteomes" id="UP000057737">
    <property type="component" value="Unassembled WGS sequence"/>
</dbReference>
<protein>
    <submittedName>
        <fullName evidence="1">Uncharacterized protein</fullName>
    </submittedName>
</protein>
<keyword evidence="2" id="KW-1185">Reference proteome</keyword>
<reference evidence="1 2" key="1">
    <citation type="submission" date="2015-11" db="EMBL/GenBank/DDBJ databases">
        <title>Draft Genome Sequence of the Strain BR 10303 (Bradyrhizobium sp.) isolated from nodules of Centrolobium paraense.</title>
        <authorList>
            <person name="Zelli J.E."/>
            <person name="Simoes-Araujo J.L."/>
            <person name="Barauna A.C."/>
            <person name="Silva K."/>
        </authorList>
    </citation>
    <scope>NUCLEOTIDE SEQUENCE [LARGE SCALE GENOMIC DNA]</scope>
    <source>
        <strain evidence="1 2">BR 10303</strain>
    </source>
</reference>
<evidence type="ECO:0000313" key="2">
    <source>
        <dbReference type="Proteomes" id="UP000057737"/>
    </source>
</evidence>
<organism evidence="1 2">
    <name type="scientific">Bradyrhizobium macuxiense</name>
    <dbReference type="NCBI Taxonomy" id="1755647"/>
    <lineage>
        <taxon>Bacteria</taxon>
        <taxon>Pseudomonadati</taxon>
        <taxon>Pseudomonadota</taxon>
        <taxon>Alphaproteobacteria</taxon>
        <taxon>Hyphomicrobiales</taxon>
        <taxon>Nitrobacteraceae</taxon>
        <taxon>Bradyrhizobium</taxon>
    </lineage>
</organism>